<accession>A0ABR1US12</accession>
<dbReference type="PANTHER" id="PTHR24148:SF64">
    <property type="entry name" value="HETEROKARYON INCOMPATIBILITY DOMAIN-CONTAINING PROTEIN"/>
    <property type="match status" value="1"/>
</dbReference>
<name>A0ABR1US12_9PEZI</name>
<protein>
    <submittedName>
        <fullName evidence="2">HET-domain-containing protein</fullName>
    </submittedName>
</protein>
<dbReference type="InterPro" id="IPR052895">
    <property type="entry name" value="HetReg/Transcr_Mod"/>
</dbReference>
<proteinExistence type="predicted"/>
<comment type="caution">
    <text evidence="2">The sequence shown here is derived from an EMBL/GenBank/DDBJ whole genome shotgun (WGS) entry which is preliminary data.</text>
</comment>
<evidence type="ECO:0000259" key="1">
    <source>
        <dbReference type="Pfam" id="PF06985"/>
    </source>
</evidence>
<dbReference type="EMBL" id="JAQQWM010000006">
    <property type="protein sequence ID" value="KAK8060633.1"/>
    <property type="molecule type" value="Genomic_DNA"/>
</dbReference>
<keyword evidence="3" id="KW-1185">Reference proteome</keyword>
<dbReference type="InterPro" id="IPR010730">
    <property type="entry name" value="HET"/>
</dbReference>
<feature type="domain" description="Heterokaryon incompatibility" evidence="1">
    <location>
        <begin position="2"/>
        <end position="82"/>
    </location>
</feature>
<sequence>MERSEQIPLMADIYKLAKLVIAYLGESREHSPAGIEILSYLSGESDFDDNAPWSRLSDSEVLHSIDDIIQRPYFERLWVVQEAALAQRIEMRVGMNSLAWSTGSATRRFLARIKLFELSPTWSERVDLRPLRELLDQSLADKARRNNTVELPSLLDIVHSVRHRKVVDRRDTLYGVMSLANPADIANLVVDYTESWEETYRRFFHLAQEQVTSHPESTLADMR</sequence>
<dbReference type="Pfam" id="PF06985">
    <property type="entry name" value="HET"/>
    <property type="match status" value="1"/>
</dbReference>
<evidence type="ECO:0000313" key="3">
    <source>
        <dbReference type="Proteomes" id="UP001446871"/>
    </source>
</evidence>
<organism evidence="2 3">
    <name type="scientific">Apiospora saccharicola</name>
    <dbReference type="NCBI Taxonomy" id="335842"/>
    <lineage>
        <taxon>Eukaryota</taxon>
        <taxon>Fungi</taxon>
        <taxon>Dikarya</taxon>
        <taxon>Ascomycota</taxon>
        <taxon>Pezizomycotina</taxon>
        <taxon>Sordariomycetes</taxon>
        <taxon>Xylariomycetidae</taxon>
        <taxon>Amphisphaeriales</taxon>
        <taxon>Apiosporaceae</taxon>
        <taxon>Apiospora</taxon>
    </lineage>
</organism>
<evidence type="ECO:0000313" key="2">
    <source>
        <dbReference type="EMBL" id="KAK8060633.1"/>
    </source>
</evidence>
<reference evidence="2 3" key="1">
    <citation type="submission" date="2023-01" db="EMBL/GenBank/DDBJ databases">
        <title>Analysis of 21 Apiospora genomes using comparative genomics revels a genus with tremendous synthesis potential of carbohydrate active enzymes and secondary metabolites.</title>
        <authorList>
            <person name="Sorensen T."/>
        </authorList>
    </citation>
    <scope>NUCLEOTIDE SEQUENCE [LARGE SCALE GENOMIC DNA]</scope>
    <source>
        <strain evidence="2 3">CBS 83171</strain>
    </source>
</reference>
<gene>
    <name evidence="2" type="ORF">PG996_010563</name>
</gene>
<dbReference type="Proteomes" id="UP001446871">
    <property type="component" value="Unassembled WGS sequence"/>
</dbReference>
<dbReference type="PANTHER" id="PTHR24148">
    <property type="entry name" value="ANKYRIN REPEAT DOMAIN-CONTAINING PROTEIN 39 HOMOLOG-RELATED"/>
    <property type="match status" value="1"/>
</dbReference>